<name>A0A4R5NNG7_9LACO</name>
<keyword evidence="2" id="KW-1185">Reference proteome</keyword>
<dbReference type="Pfam" id="PF10704">
    <property type="entry name" value="DUF2508"/>
    <property type="match status" value="1"/>
</dbReference>
<organism evidence="1 2">
    <name type="scientific">Secundilactobacillus malefermentans</name>
    <dbReference type="NCBI Taxonomy" id="176292"/>
    <lineage>
        <taxon>Bacteria</taxon>
        <taxon>Bacillati</taxon>
        <taxon>Bacillota</taxon>
        <taxon>Bacilli</taxon>
        <taxon>Lactobacillales</taxon>
        <taxon>Lactobacillaceae</taxon>
        <taxon>Secundilactobacillus</taxon>
    </lineage>
</organism>
<evidence type="ECO:0000313" key="2">
    <source>
        <dbReference type="Proteomes" id="UP000294854"/>
    </source>
</evidence>
<protein>
    <recommendedName>
        <fullName evidence="3">DUF2508 domain-containing protein</fullName>
    </recommendedName>
</protein>
<evidence type="ECO:0008006" key="3">
    <source>
        <dbReference type="Google" id="ProtNLM"/>
    </source>
</evidence>
<dbReference type="EMBL" id="PUFO01000047">
    <property type="protein sequence ID" value="TDG77846.1"/>
    <property type="molecule type" value="Genomic_DNA"/>
</dbReference>
<evidence type="ECO:0000313" key="1">
    <source>
        <dbReference type="EMBL" id="TDG77846.1"/>
    </source>
</evidence>
<dbReference type="STRING" id="1122149.FD44_GL000744"/>
<gene>
    <name evidence="1" type="ORF">C5L31_000240</name>
</gene>
<sequence>MFQRNKQQLRKSYDEKLLDLIGTVKSEWDHARQTEEAIQEDNGEVVAQTAIAKQKYEFLFREARRRGTRSNRIQATVYTD</sequence>
<proteinExistence type="predicted"/>
<dbReference type="AlphaFoldDB" id="A0A4R5NNG7"/>
<comment type="caution">
    <text evidence="1">The sequence shown here is derived from an EMBL/GenBank/DDBJ whole genome shotgun (WGS) entry which is preliminary data.</text>
</comment>
<dbReference type="RefSeq" id="WP_010620536.1">
    <property type="nucleotide sequence ID" value="NZ_CP042371.1"/>
</dbReference>
<accession>A0A4R5NNG7</accession>
<reference evidence="1 2" key="1">
    <citation type="journal article" date="2019" name="Appl. Microbiol. Biotechnol.">
        <title>Uncovering carbohydrate metabolism through a genotype-phenotype association study of 56 lactic acid bacteria genomes.</title>
        <authorList>
            <person name="Buron-Moles G."/>
            <person name="Chailyan A."/>
            <person name="Dolejs I."/>
            <person name="Forster J."/>
            <person name="Miks M.H."/>
        </authorList>
    </citation>
    <scope>NUCLEOTIDE SEQUENCE [LARGE SCALE GENOMIC DNA]</scope>
    <source>
        <strain evidence="1 2">ATCC 49373</strain>
    </source>
</reference>
<dbReference type="InterPro" id="IPR019644">
    <property type="entry name" value="DUF2508"/>
</dbReference>
<dbReference type="Proteomes" id="UP000294854">
    <property type="component" value="Unassembled WGS sequence"/>
</dbReference>
<dbReference type="OrthoDB" id="2167041at2"/>